<comment type="catalytic activity">
    <reaction evidence="1">
        <text>ATP-dependent breakage, passage and rejoining of double-stranded DNA.</text>
        <dbReference type="EC" id="5.6.2.2"/>
    </reaction>
</comment>
<keyword evidence="8" id="KW-0413">Isomerase</keyword>
<dbReference type="Gene3D" id="3.30.565.10">
    <property type="entry name" value="Histidine kinase-like ATPase, C-terminal domain"/>
    <property type="match status" value="1"/>
</dbReference>
<accession>A0A4Y3KHZ7</accession>
<comment type="caution">
    <text evidence="9">The sequence shown here is derived from an EMBL/GenBank/DDBJ whole genome shotgun (WGS) entry which is preliminary data.</text>
</comment>
<gene>
    <name evidence="9" type="ORF">CGE01nite_12900</name>
</gene>
<evidence type="ECO:0000256" key="1">
    <source>
        <dbReference type="ARBA" id="ARBA00000185"/>
    </source>
</evidence>
<dbReference type="PANTHER" id="PTHR45866:SF1">
    <property type="entry name" value="DNA GYRASE SUBUNIT B, MITOCHONDRIAL"/>
    <property type="match status" value="1"/>
</dbReference>
<dbReference type="Proteomes" id="UP000320461">
    <property type="component" value="Unassembled WGS sequence"/>
</dbReference>
<sequence length="204" mass="22226">MPTSDPATWVTTTHEWAVAVDHAHLEAIRCDPQRYAPGGALHLVLEVMAYADEEAAACGRRGTCVVTRHADGSVSVVDDGRGTDTRQQRDGAPIRKPVMATRDVRFFDGAHDVLLPDGYPRRGISVVAALSTWLMHTNRRTNGAWTQRYEHGIPTSGLVPVEPTGETGTAVRFSVDPRLSVDDLTGRLRALPGFGWLTTTLESQ</sequence>
<organism evidence="9 10">
    <name type="scientific">Cellulomonas gelida</name>
    <dbReference type="NCBI Taxonomy" id="1712"/>
    <lineage>
        <taxon>Bacteria</taxon>
        <taxon>Bacillati</taxon>
        <taxon>Actinomycetota</taxon>
        <taxon>Actinomycetes</taxon>
        <taxon>Micrococcales</taxon>
        <taxon>Cellulomonadaceae</taxon>
        <taxon>Cellulomonas</taxon>
    </lineage>
</organism>
<dbReference type="PANTHER" id="PTHR45866">
    <property type="entry name" value="DNA GYRASE/TOPOISOMERASE SUBUNIT B"/>
    <property type="match status" value="1"/>
</dbReference>
<name>A0A4Y3KHZ7_9CELL</name>
<reference evidence="9 10" key="1">
    <citation type="submission" date="2019-06" db="EMBL/GenBank/DDBJ databases">
        <title>Whole genome shotgun sequence of Cellulomonas gelida NBRC 3748.</title>
        <authorList>
            <person name="Hosoyama A."/>
            <person name="Uohara A."/>
            <person name="Ohji S."/>
            <person name="Ichikawa N."/>
        </authorList>
    </citation>
    <scope>NUCLEOTIDE SEQUENCE [LARGE SCALE GENOMIC DNA]</scope>
    <source>
        <strain evidence="9 10">NBRC 3748</strain>
    </source>
</reference>
<dbReference type="GO" id="GO:0003918">
    <property type="term" value="F:DNA topoisomerase type II (double strand cut, ATP-hydrolyzing) activity"/>
    <property type="evidence" value="ECO:0007669"/>
    <property type="project" value="UniProtKB-EC"/>
</dbReference>
<evidence type="ECO:0000256" key="6">
    <source>
        <dbReference type="ARBA" id="ARBA00023029"/>
    </source>
</evidence>
<evidence type="ECO:0000256" key="5">
    <source>
        <dbReference type="ARBA" id="ARBA00022840"/>
    </source>
</evidence>
<keyword evidence="4" id="KW-0547">Nucleotide-binding</keyword>
<evidence type="ECO:0000256" key="7">
    <source>
        <dbReference type="ARBA" id="ARBA00023125"/>
    </source>
</evidence>
<dbReference type="GO" id="GO:0003677">
    <property type="term" value="F:DNA binding"/>
    <property type="evidence" value="ECO:0007669"/>
    <property type="project" value="UniProtKB-KW"/>
</dbReference>
<dbReference type="EMBL" id="BJLQ01000010">
    <property type="protein sequence ID" value="GEA84039.1"/>
    <property type="molecule type" value="Genomic_DNA"/>
</dbReference>
<dbReference type="EC" id="5.6.2.2" evidence="3"/>
<dbReference type="GO" id="GO:0005524">
    <property type="term" value="F:ATP binding"/>
    <property type="evidence" value="ECO:0007669"/>
    <property type="project" value="UniProtKB-KW"/>
</dbReference>
<evidence type="ECO:0000256" key="4">
    <source>
        <dbReference type="ARBA" id="ARBA00022741"/>
    </source>
</evidence>
<dbReference type="AlphaFoldDB" id="A0A4Y3KHZ7"/>
<dbReference type="OrthoDB" id="4479164at2"/>
<comment type="similarity">
    <text evidence="2">Belongs to the type II topoisomerase GyrB family.</text>
</comment>
<protein>
    <recommendedName>
        <fullName evidence="3">DNA topoisomerase (ATP-hydrolyzing)</fullName>
        <ecNumber evidence="3">5.6.2.2</ecNumber>
    </recommendedName>
</protein>
<keyword evidence="10" id="KW-1185">Reference proteome</keyword>
<dbReference type="RefSeq" id="WP_141369731.1">
    <property type="nucleotide sequence ID" value="NZ_BJLQ01000010.1"/>
</dbReference>
<dbReference type="InterPro" id="IPR036890">
    <property type="entry name" value="HATPase_C_sf"/>
</dbReference>
<dbReference type="SUPFAM" id="SSF55874">
    <property type="entry name" value="ATPase domain of HSP90 chaperone/DNA topoisomerase II/histidine kinase"/>
    <property type="match status" value="1"/>
</dbReference>
<evidence type="ECO:0000313" key="10">
    <source>
        <dbReference type="Proteomes" id="UP000320461"/>
    </source>
</evidence>
<evidence type="ECO:0000313" key="9">
    <source>
        <dbReference type="EMBL" id="GEA84039.1"/>
    </source>
</evidence>
<proteinExistence type="inferred from homology"/>
<evidence type="ECO:0000256" key="8">
    <source>
        <dbReference type="ARBA" id="ARBA00023235"/>
    </source>
</evidence>
<keyword evidence="7" id="KW-0238">DNA-binding</keyword>
<evidence type="ECO:0000256" key="3">
    <source>
        <dbReference type="ARBA" id="ARBA00012895"/>
    </source>
</evidence>
<evidence type="ECO:0000256" key="2">
    <source>
        <dbReference type="ARBA" id="ARBA00010708"/>
    </source>
</evidence>
<keyword evidence="5" id="KW-0067">ATP-binding</keyword>
<keyword evidence="6" id="KW-0799">Topoisomerase</keyword>